<dbReference type="Pfam" id="PF07858">
    <property type="entry name" value="LEH"/>
    <property type="match status" value="1"/>
</dbReference>
<dbReference type="Gene3D" id="3.10.450.50">
    <property type="match status" value="1"/>
</dbReference>
<evidence type="ECO:0000259" key="1">
    <source>
        <dbReference type="Pfam" id="PF07858"/>
    </source>
</evidence>
<keyword evidence="2" id="KW-0378">Hydrolase</keyword>
<dbReference type="EC" id="3.3.2.8" evidence="2"/>
<dbReference type="InterPro" id="IPR013100">
    <property type="entry name" value="LEH"/>
</dbReference>
<proteinExistence type="predicted"/>
<dbReference type="RefSeq" id="WP_102662002.1">
    <property type="nucleotide sequence ID" value="NZ_JAVDSJ010000001.1"/>
</dbReference>
<feature type="domain" description="Limonene-1,2-epoxide hydrolase" evidence="1">
    <location>
        <begin position="9"/>
        <end position="124"/>
    </location>
</feature>
<keyword evidence="3" id="KW-1185">Reference proteome</keyword>
<gene>
    <name evidence="2" type="ORF">J2W50_001032</name>
</gene>
<dbReference type="Proteomes" id="UP001260715">
    <property type="component" value="Unassembled WGS sequence"/>
</dbReference>
<protein>
    <submittedName>
        <fullName evidence="2">Limonene-1,2-epoxide hydrolase</fullName>
        <ecNumber evidence="2">3.3.2.8</ecNumber>
    </submittedName>
</protein>
<dbReference type="EMBL" id="JAVDSJ010000001">
    <property type="protein sequence ID" value="MDR6582857.1"/>
    <property type="molecule type" value="Genomic_DNA"/>
</dbReference>
<sequence>MSLSQAATPIEIAQTFFDHWNHNRIDAALAMLAADVLYDNVPFPDIIGRAETGKFHRQFGIGTEFVLDWKVTHIAAQGNVVLNERVDVFRHVNGGIISLPVMGTLTIENGEITVWRDYFDPADFDRQLALIRS</sequence>
<organism evidence="2 3">
    <name type="scientific">Herbaspirillum frisingense</name>
    <dbReference type="NCBI Taxonomy" id="92645"/>
    <lineage>
        <taxon>Bacteria</taxon>
        <taxon>Pseudomonadati</taxon>
        <taxon>Pseudomonadota</taxon>
        <taxon>Betaproteobacteria</taxon>
        <taxon>Burkholderiales</taxon>
        <taxon>Oxalobacteraceae</taxon>
        <taxon>Herbaspirillum</taxon>
    </lineage>
</organism>
<reference evidence="2 3" key="1">
    <citation type="submission" date="2023-07" db="EMBL/GenBank/DDBJ databases">
        <title>Sorghum-associated microbial communities from plants grown in Nebraska, USA.</title>
        <authorList>
            <person name="Schachtman D."/>
        </authorList>
    </citation>
    <scope>NUCLEOTIDE SEQUENCE [LARGE SCALE GENOMIC DNA]</scope>
    <source>
        <strain evidence="2 3">596</strain>
    </source>
</reference>
<accession>A0ABU1PBJ5</accession>
<dbReference type="SUPFAM" id="SSF54427">
    <property type="entry name" value="NTF2-like"/>
    <property type="match status" value="1"/>
</dbReference>
<name>A0ABU1PBJ5_9BURK</name>
<comment type="caution">
    <text evidence="2">The sequence shown here is derived from an EMBL/GenBank/DDBJ whole genome shotgun (WGS) entry which is preliminary data.</text>
</comment>
<evidence type="ECO:0000313" key="3">
    <source>
        <dbReference type="Proteomes" id="UP001260715"/>
    </source>
</evidence>
<evidence type="ECO:0000313" key="2">
    <source>
        <dbReference type="EMBL" id="MDR6582857.1"/>
    </source>
</evidence>
<dbReference type="InterPro" id="IPR032710">
    <property type="entry name" value="NTF2-like_dom_sf"/>
</dbReference>
<dbReference type="GO" id="GO:0018744">
    <property type="term" value="F:limonene-1,2-epoxide hydrolase activity"/>
    <property type="evidence" value="ECO:0007669"/>
    <property type="project" value="UniProtKB-EC"/>
</dbReference>